<accession>A0A7T5R0N4</accession>
<dbReference type="EMBL" id="CP066681">
    <property type="protein sequence ID" value="QQG35363.1"/>
    <property type="molecule type" value="Genomic_DNA"/>
</dbReference>
<dbReference type="AlphaFoldDB" id="A0A7T5R0N4"/>
<dbReference type="InterPro" id="IPR026350">
    <property type="entry name" value="GxxExxY"/>
</dbReference>
<protein>
    <submittedName>
        <fullName evidence="1">GxxExxY protein</fullName>
    </submittedName>
</protein>
<gene>
    <name evidence="1" type="ORF">HYS17_07345</name>
</gene>
<evidence type="ECO:0000313" key="1">
    <source>
        <dbReference type="EMBL" id="QQG35363.1"/>
    </source>
</evidence>
<organism evidence="1 2">
    <name type="scientific">Micavibrio aeruginosavorus</name>
    <dbReference type="NCBI Taxonomy" id="349221"/>
    <lineage>
        <taxon>Bacteria</taxon>
        <taxon>Pseudomonadati</taxon>
        <taxon>Bdellovibrionota</taxon>
        <taxon>Bdellovibrionia</taxon>
        <taxon>Bdellovibrionales</taxon>
        <taxon>Pseudobdellovibrionaceae</taxon>
        <taxon>Micavibrio</taxon>
    </lineage>
</organism>
<name>A0A7T5R0N4_9BACT</name>
<reference evidence="1 2" key="1">
    <citation type="submission" date="2020-07" db="EMBL/GenBank/DDBJ databases">
        <title>Huge and variable diversity of episymbiotic CPR bacteria and DPANN archaea in groundwater ecosystems.</title>
        <authorList>
            <person name="He C.Y."/>
            <person name="Keren R."/>
            <person name="Whittaker M."/>
            <person name="Farag I.F."/>
            <person name="Doudna J."/>
            <person name="Cate J.H.D."/>
            <person name="Banfield J.F."/>
        </authorList>
    </citation>
    <scope>NUCLEOTIDE SEQUENCE [LARGE SCALE GENOMIC DNA]</scope>
    <source>
        <strain evidence="1">NC_groundwater_70_Ag_B-0.1um_54_66</strain>
    </source>
</reference>
<sequence>MSIQEPSQYNDTVAGRILDAAFIVHRELGPGLLESIYEICMTDLLTDWGFKVERQKPFVINFMNKKLDSGFKADLVVNNAVIVELKSVEKLIPVHDAQILTYLKLSDIQLGLLLNFNVPLLKQGIKRFVLSQSRGERGVRGG</sequence>
<proteinExistence type="predicted"/>
<evidence type="ECO:0000313" key="2">
    <source>
        <dbReference type="Proteomes" id="UP000595362"/>
    </source>
</evidence>
<dbReference type="Proteomes" id="UP000595362">
    <property type="component" value="Chromosome"/>
</dbReference>
<dbReference type="NCBIfam" id="TIGR04256">
    <property type="entry name" value="GxxExxY"/>
    <property type="match status" value="1"/>
</dbReference>
<dbReference type="Pfam" id="PF13366">
    <property type="entry name" value="PDDEXK_3"/>
    <property type="match status" value="1"/>
</dbReference>